<dbReference type="RefSeq" id="XP_005850324.1">
    <property type="nucleotide sequence ID" value="XM_005850262.1"/>
</dbReference>
<dbReference type="AlphaFoldDB" id="E1Z7S2"/>
<reference evidence="8 9" key="1">
    <citation type="journal article" date="2010" name="Plant Cell">
        <title>The Chlorella variabilis NC64A genome reveals adaptation to photosymbiosis, coevolution with viruses, and cryptic sex.</title>
        <authorList>
            <person name="Blanc G."/>
            <person name="Duncan G."/>
            <person name="Agarkova I."/>
            <person name="Borodovsky M."/>
            <person name="Gurnon J."/>
            <person name="Kuo A."/>
            <person name="Lindquist E."/>
            <person name="Lucas S."/>
            <person name="Pangilinan J."/>
            <person name="Polle J."/>
            <person name="Salamov A."/>
            <person name="Terry A."/>
            <person name="Yamada T."/>
            <person name="Dunigan D.D."/>
            <person name="Grigoriev I.V."/>
            <person name="Claverie J.M."/>
            <person name="Van Etten J.L."/>
        </authorList>
    </citation>
    <scope>NUCLEOTIDE SEQUENCE [LARGE SCALE GENOMIC DNA]</scope>
    <source>
        <strain evidence="8 9">NC64A</strain>
    </source>
</reference>
<dbReference type="InterPro" id="IPR007273">
    <property type="entry name" value="SCAMP"/>
</dbReference>
<evidence type="ECO:0000256" key="4">
    <source>
        <dbReference type="ARBA" id="ARBA00022989"/>
    </source>
</evidence>
<sequence length="294" mass="31474">MAADNPFMADNPFASSSVNGTVPAAGPWNSTGGAWGSNNDSYTAPVAADVGGTSSVGVGGGGKAGGKKEAELNKREAELSKREAELRRLELEIRQNPGAKSTKNWPKFCPVLHHDIAGEIPAQSQVPVRRAYWAYLGLILCLFWNFMGVSALLITDGGEIAAWLWGAIWMVGGVPGAYILWYSRLYNASIKDSAFGYAIFFAGFFANLAFSVWSAVGPPFLGEKSHTGYISAINRIGDNTGVGVMYFIGAGLWTLESLWSLWVYKLVYRSFRGHGMSAAQVKREAAGRAASSAV</sequence>
<comment type="similarity">
    <text evidence="2 6">Belongs to the SCAMP family.</text>
</comment>
<gene>
    <name evidence="8" type="ORF">CHLNCDRAFT_142100</name>
</gene>
<feature type="transmembrane region" description="Helical" evidence="6">
    <location>
        <begin position="132"/>
        <end position="154"/>
    </location>
</feature>
<dbReference type="PANTHER" id="PTHR10687">
    <property type="entry name" value="SECRETORY CARRIER-ASSOCIATED MEMBRANE PROTEIN SCAMP"/>
    <property type="match status" value="1"/>
</dbReference>
<name>E1Z7S2_CHLVA</name>
<evidence type="ECO:0000313" key="9">
    <source>
        <dbReference type="Proteomes" id="UP000008141"/>
    </source>
</evidence>
<feature type="transmembrane region" description="Helical" evidence="6">
    <location>
        <begin position="244"/>
        <end position="264"/>
    </location>
</feature>
<accession>E1Z7S2</accession>
<dbReference type="GO" id="GO:0032588">
    <property type="term" value="C:trans-Golgi network membrane"/>
    <property type="evidence" value="ECO:0007669"/>
    <property type="project" value="TreeGrafter"/>
</dbReference>
<dbReference type="KEGG" id="cvr:CHLNCDRAFT_142100"/>
<keyword evidence="6" id="KW-0813">Transport</keyword>
<dbReference type="OMA" id="NMVACIF"/>
<comment type="subcellular location">
    <subcellularLocation>
        <location evidence="6">Cell membrane</location>
        <topology evidence="6">Multi-pass membrane protein</topology>
    </subcellularLocation>
    <subcellularLocation>
        <location evidence="6">Cytoplasmic vesicle</location>
        <location evidence="6">Secretory vesicle membrane</location>
        <topology evidence="6">Multi-pass membrane protein</topology>
    </subcellularLocation>
</comment>
<dbReference type="GO" id="GO:0030658">
    <property type="term" value="C:transport vesicle membrane"/>
    <property type="evidence" value="ECO:0007669"/>
    <property type="project" value="UniProtKB-SubCell"/>
</dbReference>
<keyword evidence="9" id="KW-1185">Reference proteome</keyword>
<comment type="function">
    <text evidence="1 6">Probably involved in membrane trafficking.</text>
</comment>
<protein>
    <recommendedName>
        <fullName evidence="6">Secretory carrier-associated membrane protein</fullName>
        <shortName evidence="6">Secretory carrier membrane protein</shortName>
    </recommendedName>
</protein>
<evidence type="ECO:0000256" key="6">
    <source>
        <dbReference type="RuleBase" id="RU363122"/>
    </source>
</evidence>
<keyword evidence="4 6" id="KW-1133">Transmembrane helix</keyword>
<dbReference type="PANTHER" id="PTHR10687:SF2">
    <property type="entry name" value="SECRETORY CARRIER-ASSOCIATED MEMBRANE PROTEIN"/>
    <property type="match status" value="1"/>
</dbReference>
<dbReference type="eggNOG" id="KOG3088">
    <property type="taxonomic scope" value="Eukaryota"/>
</dbReference>
<dbReference type="InParanoid" id="E1Z7S2"/>
<dbReference type="OrthoDB" id="242866at2759"/>
<dbReference type="GO" id="GO:0005886">
    <property type="term" value="C:plasma membrane"/>
    <property type="evidence" value="ECO:0007669"/>
    <property type="project" value="UniProtKB-SubCell"/>
</dbReference>
<keyword evidence="5 6" id="KW-0472">Membrane</keyword>
<dbReference type="GeneID" id="17357651"/>
<evidence type="ECO:0000256" key="1">
    <source>
        <dbReference type="ARBA" id="ARBA00004003"/>
    </source>
</evidence>
<dbReference type="Proteomes" id="UP000008141">
    <property type="component" value="Unassembled WGS sequence"/>
</dbReference>
<evidence type="ECO:0000256" key="5">
    <source>
        <dbReference type="ARBA" id="ARBA00023136"/>
    </source>
</evidence>
<dbReference type="GO" id="GO:0055038">
    <property type="term" value="C:recycling endosome membrane"/>
    <property type="evidence" value="ECO:0007669"/>
    <property type="project" value="TreeGrafter"/>
</dbReference>
<evidence type="ECO:0000256" key="7">
    <source>
        <dbReference type="SAM" id="MobiDB-lite"/>
    </source>
</evidence>
<dbReference type="Pfam" id="PF04144">
    <property type="entry name" value="SCAMP"/>
    <property type="match status" value="1"/>
</dbReference>
<feature type="region of interest" description="Disordered" evidence="7">
    <location>
        <begin position="54"/>
        <end position="74"/>
    </location>
</feature>
<evidence type="ECO:0000256" key="2">
    <source>
        <dbReference type="ARBA" id="ARBA00010482"/>
    </source>
</evidence>
<feature type="transmembrane region" description="Helical" evidence="6">
    <location>
        <begin position="194"/>
        <end position="216"/>
    </location>
</feature>
<dbReference type="GO" id="GO:0015031">
    <property type="term" value="P:protein transport"/>
    <property type="evidence" value="ECO:0007669"/>
    <property type="project" value="InterPro"/>
</dbReference>
<keyword evidence="6" id="KW-1003">Cell membrane</keyword>
<keyword evidence="6" id="KW-0968">Cytoplasmic vesicle</keyword>
<feature type="transmembrane region" description="Helical" evidence="6">
    <location>
        <begin position="160"/>
        <end position="182"/>
    </location>
</feature>
<organism evidence="9">
    <name type="scientific">Chlorella variabilis</name>
    <name type="common">Green alga</name>
    <dbReference type="NCBI Taxonomy" id="554065"/>
    <lineage>
        <taxon>Eukaryota</taxon>
        <taxon>Viridiplantae</taxon>
        <taxon>Chlorophyta</taxon>
        <taxon>core chlorophytes</taxon>
        <taxon>Trebouxiophyceae</taxon>
        <taxon>Chlorellales</taxon>
        <taxon>Chlorellaceae</taxon>
        <taxon>Chlorella clade</taxon>
        <taxon>Chlorella</taxon>
    </lineage>
</organism>
<dbReference type="FunCoup" id="E1Z7S2">
    <property type="interactions" value="1685"/>
</dbReference>
<evidence type="ECO:0000256" key="3">
    <source>
        <dbReference type="ARBA" id="ARBA00022692"/>
    </source>
</evidence>
<proteinExistence type="inferred from homology"/>
<keyword evidence="3 6" id="KW-0812">Transmembrane</keyword>
<dbReference type="EMBL" id="GL433838">
    <property type="protein sequence ID" value="EFN58222.1"/>
    <property type="molecule type" value="Genomic_DNA"/>
</dbReference>
<evidence type="ECO:0000313" key="8">
    <source>
        <dbReference type="EMBL" id="EFN58222.1"/>
    </source>
</evidence>